<evidence type="ECO:0000313" key="17">
    <source>
        <dbReference type="Ensembl" id="ENSDLAP00005013292.2"/>
    </source>
</evidence>
<dbReference type="PANTHER" id="PTHR10625">
    <property type="entry name" value="HISTONE DEACETYLASE HDAC1-RELATED"/>
    <property type="match status" value="1"/>
</dbReference>
<dbReference type="GO" id="GO:0000122">
    <property type="term" value="P:negative regulation of transcription by RNA polymerase II"/>
    <property type="evidence" value="ECO:0007669"/>
    <property type="project" value="InterPro"/>
</dbReference>
<sequence>MDNYVCVCVCFFTYSFVYICVCAVSEPTLKWKIKKLISTRPNPLQRKISAPPTVKHRTETLDSSPSSSSTPASGSSSPNDSLHSDNGALPVAHEAQRLLLKDGSLAHFTLPPNPTAMPNITAGLPAQVIHGLSSVPLQHQLHPSRREGVVTLPSHKPLERTRSEPPPYSHSPLTLHANHHSHTQHHLPQIYHKSGLERFKQNTHLSKLTSKSTEKPRLTQIPSEDMDLEEIGSASGSVSLSLAAAGKCFFIPCSPLHLLPWEPQRQVILRPGLQLDSPGVSALIWPHQPLVRTQSSPASTSLPPPPHPPTTIPSLSLSSLVYDAQMQKHQCTCGDNSRHPEHAGRVQSIWSRLHERGLRSQCERIRSRKATLEELQSVHSEKHVLLFGTNPLNRLKLDNRKLAGILSQRIFVMLPCRGVGVDIDTVWNEAHTSTASRIAAGCVTDLALKVAQGELKNGFAVVRPPGHHANHSSPLGFCFFNSVAIAAKQLQHKLNVSKILIVDWDIHHGNGTQEAFYNDPNVLYISLHRYDDGNFFPGSGHPSEVGVGAGEGFNVNVGWTGGLNPPMGDAEYLAAFRAVVMPIAHEFSPDVVLVSAGFDAVEGHSSSLGGYKVTAKCFGFLTRQLMSLAGGRVVLALEGGHDLKAICDASEACVSALLGMEPLSQSVLDRKPCENAVESLSTSCLHLETSKNCSLPSFAVSILHSSFFFI</sequence>
<feature type="binding site" evidence="13">
    <location>
        <position position="416"/>
    </location>
    <ligand>
        <name>Zn(2+)</name>
        <dbReference type="ChEBI" id="CHEBI:29105"/>
    </ligand>
</feature>
<feature type="binding site" evidence="13">
    <location>
        <position position="339"/>
    </location>
    <ligand>
        <name>Zn(2+)</name>
        <dbReference type="ChEBI" id="CHEBI:29105"/>
    </ligand>
</feature>
<dbReference type="PANTHER" id="PTHR10625:SF42">
    <property type="entry name" value="HISTONE DEACETYLASE 7"/>
    <property type="match status" value="1"/>
</dbReference>
<evidence type="ECO:0000256" key="11">
    <source>
        <dbReference type="ARBA" id="ARBA00023242"/>
    </source>
</evidence>
<protein>
    <recommendedName>
        <fullName evidence="3">histone deacetylase</fullName>
        <ecNumber evidence="3">3.5.1.98</ecNumber>
    </recommendedName>
</protein>
<proteinExistence type="inferred from homology"/>
<evidence type="ECO:0000259" key="16">
    <source>
        <dbReference type="Pfam" id="PF00850"/>
    </source>
</evidence>
<evidence type="ECO:0000256" key="2">
    <source>
        <dbReference type="ARBA" id="ARBA00007738"/>
    </source>
</evidence>
<keyword evidence="9" id="KW-0805">Transcription regulation</keyword>
<keyword evidence="7 13" id="KW-0862">Zinc</keyword>
<keyword evidence="5 13" id="KW-0479">Metal-binding</keyword>
<evidence type="ECO:0000256" key="8">
    <source>
        <dbReference type="ARBA" id="ARBA00022853"/>
    </source>
</evidence>
<keyword evidence="6" id="KW-0378">Hydrolase</keyword>
<feature type="active site" evidence="12">
    <location>
        <position position="468"/>
    </location>
</feature>
<dbReference type="Gene3D" id="3.40.800.20">
    <property type="entry name" value="Histone deacetylase domain"/>
    <property type="match status" value="1"/>
</dbReference>
<keyword evidence="18" id="KW-1185">Reference proteome</keyword>
<gene>
    <name evidence="17" type="primary">LOC127372198</name>
</gene>
<dbReference type="GeneTree" id="ENSGT00940000159065"/>
<dbReference type="InterPro" id="IPR037138">
    <property type="entry name" value="His_deacetylse_dom_sf"/>
</dbReference>
<dbReference type="GO" id="GO:0000118">
    <property type="term" value="C:histone deacetylase complex"/>
    <property type="evidence" value="ECO:0007669"/>
    <property type="project" value="TreeGrafter"/>
</dbReference>
<feature type="site" description="Contributes to catalysis" evidence="14">
    <location>
        <position position="641"/>
    </location>
</feature>
<dbReference type="InterPro" id="IPR046949">
    <property type="entry name" value="HDAC4/5/7/9"/>
</dbReference>
<keyword evidence="11" id="KW-0539">Nucleus</keyword>
<reference evidence="17" key="2">
    <citation type="submission" date="2025-09" db="UniProtKB">
        <authorList>
            <consortium name="Ensembl"/>
        </authorList>
    </citation>
    <scope>IDENTIFICATION</scope>
</reference>
<dbReference type="FunFam" id="3.40.800.20:FF:000002">
    <property type="entry name" value="Histone deacetylase"/>
    <property type="match status" value="1"/>
</dbReference>
<evidence type="ECO:0000256" key="7">
    <source>
        <dbReference type="ARBA" id="ARBA00022833"/>
    </source>
</evidence>
<feature type="region of interest" description="Disordered" evidence="15">
    <location>
        <begin position="44"/>
        <end position="87"/>
    </location>
</feature>
<evidence type="ECO:0000256" key="14">
    <source>
        <dbReference type="PIRSR" id="PIRSR037911-3"/>
    </source>
</evidence>
<dbReference type="InterPro" id="IPR000286">
    <property type="entry name" value="HDACs"/>
</dbReference>
<dbReference type="EC" id="3.5.1.98" evidence="3"/>
<evidence type="ECO:0000256" key="6">
    <source>
        <dbReference type="ARBA" id="ARBA00022801"/>
    </source>
</evidence>
<feature type="compositionally biased region" description="Low complexity" evidence="15">
    <location>
        <begin position="63"/>
        <end position="81"/>
    </location>
</feature>
<evidence type="ECO:0000256" key="5">
    <source>
        <dbReference type="ARBA" id="ARBA00022723"/>
    </source>
</evidence>
<feature type="binding site" evidence="13">
    <location>
        <position position="331"/>
    </location>
    <ligand>
        <name>Zn(2+)</name>
        <dbReference type="ChEBI" id="CHEBI:29105"/>
    </ligand>
</feature>
<comment type="similarity">
    <text evidence="2">Belongs to the histone deacetylase family. HD type 2 subfamily.</text>
</comment>
<evidence type="ECO:0000256" key="1">
    <source>
        <dbReference type="ARBA" id="ARBA00004123"/>
    </source>
</evidence>
<dbReference type="PIRSF" id="PIRSF037911">
    <property type="entry name" value="HDAC_II_euk"/>
    <property type="match status" value="1"/>
</dbReference>
<evidence type="ECO:0000256" key="10">
    <source>
        <dbReference type="ARBA" id="ARBA00023163"/>
    </source>
</evidence>
<evidence type="ECO:0000256" key="12">
    <source>
        <dbReference type="PIRSR" id="PIRSR037911-1"/>
    </source>
</evidence>
<accession>A0A8C4E995</accession>
<keyword evidence="8" id="KW-0156">Chromatin regulator</keyword>
<organism evidence="17 18">
    <name type="scientific">Dicentrarchus labrax</name>
    <name type="common">European seabass</name>
    <name type="synonym">Morone labrax</name>
    <dbReference type="NCBI Taxonomy" id="13489"/>
    <lineage>
        <taxon>Eukaryota</taxon>
        <taxon>Metazoa</taxon>
        <taxon>Chordata</taxon>
        <taxon>Craniata</taxon>
        <taxon>Vertebrata</taxon>
        <taxon>Euteleostomi</taxon>
        <taxon>Actinopterygii</taxon>
        <taxon>Neopterygii</taxon>
        <taxon>Teleostei</taxon>
        <taxon>Neoteleostei</taxon>
        <taxon>Acanthomorphata</taxon>
        <taxon>Eupercaria</taxon>
        <taxon>Moronidae</taxon>
        <taxon>Dicentrarchus</taxon>
    </lineage>
</organism>
<reference evidence="17" key="1">
    <citation type="submission" date="2025-08" db="UniProtKB">
        <authorList>
            <consortium name="Ensembl"/>
        </authorList>
    </citation>
    <scope>IDENTIFICATION</scope>
</reference>
<keyword evidence="4" id="KW-0678">Repressor</keyword>
<evidence type="ECO:0000313" key="18">
    <source>
        <dbReference type="Proteomes" id="UP000694389"/>
    </source>
</evidence>
<evidence type="ECO:0000256" key="3">
    <source>
        <dbReference type="ARBA" id="ARBA00012111"/>
    </source>
</evidence>
<evidence type="ECO:0000256" key="15">
    <source>
        <dbReference type="SAM" id="MobiDB-lite"/>
    </source>
</evidence>
<dbReference type="GO" id="GO:0141221">
    <property type="term" value="F:histone deacetylase activity, hydrolytic mechanism"/>
    <property type="evidence" value="ECO:0007669"/>
    <property type="project" value="UniProtKB-EC"/>
</dbReference>
<dbReference type="Proteomes" id="UP000694389">
    <property type="component" value="Unassembled WGS sequence"/>
</dbReference>
<keyword evidence="10" id="KW-0804">Transcription</keyword>
<evidence type="ECO:0000256" key="9">
    <source>
        <dbReference type="ARBA" id="ARBA00023015"/>
    </source>
</evidence>
<evidence type="ECO:0000256" key="13">
    <source>
        <dbReference type="PIRSR" id="PIRSR037911-2"/>
    </source>
</evidence>
<dbReference type="InterPro" id="IPR023696">
    <property type="entry name" value="Ureohydrolase_dom_sf"/>
</dbReference>
<dbReference type="GO" id="GO:0046872">
    <property type="term" value="F:metal ion binding"/>
    <property type="evidence" value="ECO:0007669"/>
    <property type="project" value="UniProtKB-KW"/>
</dbReference>
<dbReference type="PRINTS" id="PR01270">
    <property type="entry name" value="HDASUPER"/>
</dbReference>
<dbReference type="SUPFAM" id="SSF52768">
    <property type="entry name" value="Arginase/deacetylase"/>
    <property type="match status" value="1"/>
</dbReference>
<comment type="subcellular location">
    <subcellularLocation>
        <location evidence="1">Nucleus</location>
    </subcellularLocation>
</comment>
<feature type="domain" description="Histone deacetylase" evidence="16">
    <location>
        <begin position="339"/>
        <end position="657"/>
    </location>
</feature>
<dbReference type="Ensembl" id="ENSDLAT00005014516.2">
    <property type="protein sequence ID" value="ENSDLAP00005013292.2"/>
    <property type="gene ID" value="ENSDLAG00005006690.2"/>
</dbReference>
<dbReference type="AlphaFoldDB" id="A0A8C4E995"/>
<name>A0A8C4E995_DICLA</name>
<feature type="binding site" evidence="13">
    <location>
        <position position="333"/>
    </location>
    <ligand>
        <name>Zn(2+)</name>
        <dbReference type="ChEBI" id="CHEBI:29105"/>
    </ligand>
</feature>
<dbReference type="Pfam" id="PF00850">
    <property type="entry name" value="Hist_deacetyl"/>
    <property type="match status" value="1"/>
</dbReference>
<dbReference type="GO" id="GO:0040029">
    <property type="term" value="P:epigenetic regulation of gene expression"/>
    <property type="evidence" value="ECO:0007669"/>
    <property type="project" value="TreeGrafter"/>
</dbReference>
<evidence type="ECO:0000256" key="4">
    <source>
        <dbReference type="ARBA" id="ARBA00022491"/>
    </source>
</evidence>
<dbReference type="CDD" id="cd11681">
    <property type="entry name" value="HDAC_classIIa"/>
    <property type="match status" value="1"/>
</dbReference>
<dbReference type="InterPro" id="IPR023801">
    <property type="entry name" value="His_deacetylse_dom"/>
</dbReference>